<name>A0A839HUC2_9BURK</name>
<accession>A0A839HUC2</accession>
<dbReference type="InterPro" id="IPR036388">
    <property type="entry name" value="WH-like_DNA-bd_sf"/>
</dbReference>
<dbReference type="InterPro" id="IPR015422">
    <property type="entry name" value="PyrdxlP-dep_Trfase_small"/>
</dbReference>
<dbReference type="Pfam" id="PF00392">
    <property type="entry name" value="GntR"/>
    <property type="match status" value="1"/>
</dbReference>
<dbReference type="SUPFAM" id="SSF46785">
    <property type="entry name" value="Winged helix' DNA-binding domain"/>
    <property type="match status" value="1"/>
</dbReference>
<evidence type="ECO:0000313" key="7">
    <source>
        <dbReference type="EMBL" id="MBB1163101.1"/>
    </source>
</evidence>
<dbReference type="Gene3D" id="3.40.640.10">
    <property type="entry name" value="Type I PLP-dependent aspartate aminotransferase-like (Major domain)"/>
    <property type="match status" value="1"/>
</dbReference>
<keyword evidence="3" id="KW-0805">Transcription regulation</keyword>
<comment type="similarity">
    <text evidence="1">In the C-terminal section; belongs to the class-I pyridoxal-phosphate-dependent aminotransferase family.</text>
</comment>
<evidence type="ECO:0000256" key="5">
    <source>
        <dbReference type="ARBA" id="ARBA00023163"/>
    </source>
</evidence>
<protein>
    <submittedName>
        <fullName evidence="7">PLP-dependent aminotransferase family protein</fullName>
    </submittedName>
</protein>
<dbReference type="InterPro" id="IPR036390">
    <property type="entry name" value="WH_DNA-bd_sf"/>
</dbReference>
<dbReference type="SUPFAM" id="SSF53383">
    <property type="entry name" value="PLP-dependent transferases"/>
    <property type="match status" value="1"/>
</dbReference>
<dbReference type="InterPro" id="IPR051446">
    <property type="entry name" value="HTH_trans_reg/aminotransferase"/>
</dbReference>
<proteinExistence type="inferred from homology"/>
<keyword evidence="7" id="KW-0808">Transferase</keyword>
<dbReference type="InterPro" id="IPR015421">
    <property type="entry name" value="PyrdxlP-dep_Trfase_major"/>
</dbReference>
<keyword evidence="2" id="KW-0663">Pyridoxal phosphate</keyword>
<dbReference type="InterPro" id="IPR000524">
    <property type="entry name" value="Tscrpt_reg_HTH_GntR"/>
</dbReference>
<keyword evidence="7" id="KW-0032">Aminotransferase</keyword>
<dbReference type="InterPro" id="IPR004839">
    <property type="entry name" value="Aminotransferase_I/II_large"/>
</dbReference>
<dbReference type="GO" id="GO:0003677">
    <property type="term" value="F:DNA binding"/>
    <property type="evidence" value="ECO:0007669"/>
    <property type="project" value="UniProtKB-KW"/>
</dbReference>
<evidence type="ECO:0000256" key="4">
    <source>
        <dbReference type="ARBA" id="ARBA00023125"/>
    </source>
</evidence>
<feature type="domain" description="HTH gntR-type" evidence="6">
    <location>
        <begin position="17"/>
        <end position="85"/>
    </location>
</feature>
<organism evidence="7 8">
    <name type="scientific">Aquariibacter albus</name>
    <dbReference type="NCBI Taxonomy" id="2759899"/>
    <lineage>
        <taxon>Bacteria</taxon>
        <taxon>Pseudomonadati</taxon>
        <taxon>Pseudomonadota</taxon>
        <taxon>Betaproteobacteria</taxon>
        <taxon>Burkholderiales</taxon>
        <taxon>Sphaerotilaceae</taxon>
        <taxon>Aquariibacter</taxon>
    </lineage>
</organism>
<dbReference type="EMBL" id="JACIVI010000006">
    <property type="protein sequence ID" value="MBB1163101.1"/>
    <property type="molecule type" value="Genomic_DNA"/>
</dbReference>
<dbReference type="RefSeq" id="WP_182665690.1">
    <property type="nucleotide sequence ID" value="NZ_JACIVI010000006.1"/>
</dbReference>
<keyword evidence="5" id="KW-0804">Transcription</keyword>
<sequence length="475" mass="50573">MSTLPAHWRRRLQQPDRPAYLMLAELIAEDVRSGRLVARDRLPTLRELAQATGLNYTTVARGYAEAQRRGLIDAQSGRGSYVRGSAPALPLRGGAAMTMNLPPEPDDPALLARIREGAQAVFGEADLHDLLRYQAFGGSAEDRAAGADWLAGQLPGVTAERTLVAPGIHSVLVALISQFARPGQLICVESLGYPGLKAIAAQLGVQLQALPCDEEGPSALAFEHACKHLQPRALYLNPTLQNPSTLTISRARRELLADLALHHSVPIIEDEAYAMLPARLELPALSTLAPGLSWYVSGLSKCFGAGLRTAYVAAPSVREAERLAGTLRGLSVMASPLSNALATRWLRDGTAARMLEAVRQIGRERQALARELLGAVLPTHTQGAPGGPPGLIAPEDGFHAWLRLGPPWQPVELAAWLRDQGVGAVASVAFSTDGDPPDALRLCLGGPQSHADCRAMLGRLAEALDHPRAAQGAVM</sequence>
<reference evidence="7 8" key="1">
    <citation type="submission" date="2020-08" db="EMBL/GenBank/DDBJ databases">
        <title>Aquariorum lacteus gen. nov., sp. nov., a new member of the family Comamonadaceae, isolated from freshwater aquarium.</title>
        <authorList>
            <person name="Chun S.-J."/>
        </authorList>
    </citation>
    <scope>NUCLEOTIDE SEQUENCE [LARGE SCALE GENOMIC DNA]</scope>
    <source>
        <strain evidence="7 8">SJAQ100</strain>
    </source>
</reference>
<gene>
    <name evidence="7" type="ORF">H4F90_14100</name>
</gene>
<dbReference type="Proteomes" id="UP000586093">
    <property type="component" value="Unassembled WGS sequence"/>
</dbReference>
<dbReference type="Gene3D" id="1.10.10.10">
    <property type="entry name" value="Winged helix-like DNA-binding domain superfamily/Winged helix DNA-binding domain"/>
    <property type="match status" value="1"/>
</dbReference>
<dbReference type="GO" id="GO:0030170">
    <property type="term" value="F:pyridoxal phosphate binding"/>
    <property type="evidence" value="ECO:0007669"/>
    <property type="project" value="InterPro"/>
</dbReference>
<keyword evidence="4" id="KW-0238">DNA-binding</keyword>
<dbReference type="PANTHER" id="PTHR46577">
    <property type="entry name" value="HTH-TYPE TRANSCRIPTIONAL REGULATORY PROTEIN GABR"/>
    <property type="match status" value="1"/>
</dbReference>
<dbReference type="PANTHER" id="PTHR46577:SF1">
    <property type="entry name" value="HTH-TYPE TRANSCRIPTIONAL REGULATORY PROTEIN GABR"/>
    <property type="match status" value="1"/>
</dbReference>
<evidence type="ECO:0000259" key="6">
    <source>
        <dbReference type="PROSITE" id="PS50949"/>
    </source>
</evidence>
<evidence type="ECO:0000256" key="3">
    <source>
        <dbReference type="ARBA" id="ARBA00023015"/>
    </source>
</evidence>
<dbReference type="Gene3D" id="3.90.1150.10">
    <property type="entry name" value="Aspartate Aminotransferase, domain 1"/>
    <property type="match status" value="1"/>
</dbReference>
<dbReference type="Pfam" id="PF00155">
    <property type="entry name" value="Aminotran_1_2"/>
    <property type="match status" value="1"/>
</dbReference>
<evidence type="ECO:0000313" key="8">
    <source>
        <dbReference type="Proteomes" id="UP000586093"/>
    </source>
</evidence>
<dbReference type="PROSITE" id="PS50949">
    <property type="entry name" value="HTH_GNTR"/>
    <property type="match status" value="1"/>
</dbReference>
<dbReference type="GO" id="GO:0003700">
    <property type="term" value="F:DNA-binding transcription factor activity"/>
    <property type="evidence" value="ECO:0007669"/>
    <property type="project" value="InterPro"/>
</dbReference>
<keyword evidence="8" id="KW-1185">Reference proteome</keyword>
<dbReference type="AlphaFoldDB" id="A0A839HUC2"/>
<dbReference type="InterPro" id="IPR015424">
    <property type="entry name" value="PyrdxlP-dep_Trfase"/>
</dbReference>
<dbReference type="CDD" id="cd00609">
    <property type="entry name" value="AAT_like"/>
    <property type="match status" value="1"/>
</dbReference>
<dbReference type="SMART" id="SM00345">
    <property type="entry name" value="HTH_GNTR"/>
    <property type="match status" value="1"/>
</dbReference>
<dbReference type="CDD" id="cd07377">
    <property type="entry name" value="WHTH_GntR"/>
    <property type="match status" value="1"/>
</dbReference>
<dbReference type="GO" id="GO:0008483">
    <property type="term" value="F:transaminase activity"/>
    <property type="evidence" value="ECO:0007669"/>
    <property type="project" value="UniProtKB-KW"/>
</dbReference>
<evidence type="ECO:0000256" key="1">
    <source>
        <dbReference type="ARBA" id="ARBA00005384"/>
    </source>
</evidence>
<comment type="caution">
    <text evidence="7">The sequence shown here is derived from an EMBL/GenBank/DDBJ whole genome shotgun (WGS) entry which is preliminary data.</text>
</comment>
<evidence type="ECO:0000256" key="2">
    <source>
        <dbReference type="ARBA" id="ARBA00022898"/>
    </source>
</evidence>